<reference evidence="4 5" key="1">
    <citation type="submission" date="2024-03" db="EMBL/GenBank/DDBJ databases">
        <title>Novel species of the genus Variovorax.</title>
        <authorList>
            <person name="Liu Q."/>
            <person name="Xin Y.-H."/>
        </authorList>
    </citation>
    <scope>NUCLEOTIDE SEQUENCE [LARGE SCALE GENOMIC DNA]</scope>
    <source>
        <strain evidence="4 5">KACC 18900</strain>
    </source>
</reference>
<sequence length="356" mass="39963">MGAPDKYVSILAHLRAFEAWLEDPGVNEVAVNAPGMVQLWKRGVWEQVAAPAITFEYLQALGNFLANISQKPFDEGDPILSAYLPGGERIEMTMPPTAARGMIYLNLRKHTSQSFELGQFVDQQYFARTRHVYSATLPEGERARFLDQLEPDQIALWQLARAGDWPTFLSQAVRCHQNLVVSGATGSGKTSFIRALIEIIPHWERLITVEDTPEMPLRKHPNSQALFYRRDGHDGERVVGATAKQVLQAVMRKTPNRVLLAELRGDETFYYVQNVLNSGHPGGATTVHANSPQEAFVRIALLIKASDEGRSLAIDEIMRLLHTLVHVVVQLVFDRELGRHVPAIYYDPMYALSVVR</sequence>
<dbReference type="Gene3D" id="3.30.450.90">
    <property type="match status" value="1"/>
</dbReference>
<keyword evidence="2" id="KW-0997">Cell inner membrane</keyword>
<dbReference type="SUPFAM" id="SSF52540">
    <property type="entry name" value="P-loop containing nucleoside triphosphate hydrolases"/>
    <property type="match status" value="1"/>
</dbReference>
<dbReference type="InterPro" id="IPR027417">
    <property type="entry name" value="P-loop_NTPase"/>
</dbReference>
<keyword evidence="2" id="KW-0472">Membrane</keyword>
<dbReference type="Proteomes" id="UP001385892">
    <property type="component" value="Unassembled WGS sequence"/>
</dbReference>
<accession>A0ABU8WX83</accession>
<comment type="caution">
    <text evidence="4">The sequence shown here is derived from an EMBL/GenBank/DDBJ whole genome shotgun (WGS) entry which is preliminary data.</text>
</comment>
<keyword evidence="2" id="KW-0067">ATP-binding</keyword>
<evidence type="ECO:0000313" key="4">
    <source>
        <dbReference type="EMBL" id="MEJ8852137.1"/>
    </source>
</evidence>
<comment type="function">
    <text evidence="2">Part of the Type IV secretion system.</text>
</comment>
<dbReference type="PANTHER" id="PTHR30486:SF6">
    <property type="entry name" value="TYPE IV PILUS RETRACTATION ATPASE PILT"/>
    <property type="match status" value="1"/>
</dbReference>
<dbReference type="InterPro" id="IPR001482">
    <property type="entry name" value="T2SS/T4SS_dom"/>
</dbReference>
<evidence type="ECO:0000313" key="5">
    <source>
        <dbReference type="Proteomes" id="UP001385892"/>
    </source>
</evidence>
<keyword evidence="2" id="KW-1003">Cell membrane</keyword>
<proteinExistence type="inferred from homology"/>
<dbReference type="CDD" id="cd01130">
    <property type="entry name" value="VirB11-like_ATPase"/>
    <property type="match status" value="1"/>
</dbReference>
<evidence type="ECO:0000256" key="2">
    <source>
        <dbReference type="RuleBase" id="RU366071"/>
    </source>
</evidence>
<evidence type="ECO:0000259" key="3">
    <source>
        <dbReference type="Pfam" id="PF00437"/>
    </source>
</evidence>
<dbReference type="Pfam" id="PF00437">
    <property type="entry name" value="T2SSE"/>
    <property type="match status" value="1"/>
</dbReference>
<feature type="domain" description="Bacterial type II secretion system protein E" evidence="3">
    <location>
        <begin position="166"/>
        <end position="324"/>
    </location>
</feature>
<protein>
    <recommendedName>
        <fullName evidence="2">Type IV secretion system protein</fullName>
    </recommendedName>
</protein>
<dbReference type="NCBIfam" id="TIGR02788">
    <property type="entry name" value="VirB11"/>
    <property type="match status" value="1"/>
</dbReference>
<keyword evidence="5" id="KW-1185">Reference proteome</keyword>
<name>A0ABU8WX83_9BURK</name>
<dbReference type="PANTHER" id="PTHR30486">
    <property type="entry name" value="TWITCHING MOTILITY PROTEIN PILT"/>
    <property type="match status" value="1"/>
</dbReference>
<dbReference type="Gene3D" id="3.40.50.300">
    <property type="entry name" value="P-loop containing nucleotide triphosphate hydrolases"/>
    <property type="match status" value="1"/>
</dbReference>
<dbReference type="InterPro" id="IPR014155">
    <property type="entry name" value="VirB11"/>
</dbReference>
<comment type="subcellular location">
    <subcellularLocation>
        <location evidence="2">Cell inner membrane</location>
        <topology evidence="2">Peripheral membrane protein</topology>
        <orientation evidence="2">Cytoplasmic side</orientation>
    </subcellularLocation>
</comment>
<keyword evidence="2" id="KW-0547">Nucleotide-binding</keyword>
<dbReference type="InterPro" id="IPR050921">
    <property type="entry name" value="T4SS_GSP_E_ATPase"/>
</dbReference>
<evidence type="ECO:0000256" key="1">
    <source>
        <dbReference type="ARBA" id="ARBA00006611"/>
    </source>
</evidence>
<dbReference type="EMBL" id="JBBKZT010000032">
    <property type="protein sequence ID" value="MEJ8852137.1"/>
    <property type="molecule type" value="Genomic_DNA"/>
</dbReference>
<comment type="similarity">
    <text evidence="1 2">Belongs to the GSP E family.</text>
</comment>
<gene>
    <name evidence="4" type="primary">virB11</name>
    <name evidence="4" type="ORF">WKW82_36285</name>
</gene>
<organism evidence="4 5">
    <name type="scientific">Variovorax rhizosphaerae</name>
    <dbReference type="NCBI Taxonomy" id="1836200"/>
    <lineage>
        <taxon>Bacteria</taxon>
        <taxon>Pseudomonadati</taxon>
        <taxon>Pseudomonadota</taxon>
        <taxon>Betaproteobacteria</taxon>
        <taxon>Burkholderiales</taxon>
        <taxon>Comamonadaceae</taxon>
        <taxon>Variovorax</taxon>
    </lineage>
</organism>
<dbReference type="RefSeq" id="WP_340348024.1">
    <property type="nucleotide sequence ID" value="NZ_JBBKZT010000032.1"/>
</dbReference>